<dbReference type="InterPro" id="IPR036388">
    <property type="entry name" value="WH-like_DNA-bd_sf"/>
</dbReference>
<organism evidence="6 7">
    <name type="scientific">Pseudomonas chlororaphis</name>
    <dbReference type="NCBI Taxonomy" id="587753"/>
    <lineage>
        <taxon>Bacteria</taxon>
        <taxon>Pseudomonadati</taxon>
        <taxon>Pseudomonadota</taxon>
        <taxon>Gammaproteobacteria</taxon>
        <taxon>Pseudomonadales</taxon>
        <taxon>Pseudomonadaceae</taxon>
        <taxon>Pseudomonas</taxon>
    </lineage>
</organism>
<gene>
    <name evidence="6" type="ORF">HLB40_15285</name>
</gene>
<keyword evidence="3" id="KW-0238">DNA-binding</keyword>
<name>A0AAP9VPE2_9PSED</name>
<dbReference type="InterPro" id="IPR000847">
    <property type="entry name" value="LysR_HTH_N"/>
</dbReference>
<dbReference type="GO" id="GO:0006351">
    <property type="term" value="P:DNA-templated transcription"/>
    <property type="evidence" value="ECO:0007669"/>
    <property type="project" value="TreeGrafter"/>
</dbReference>
<dbReference type="PROSITE" id="PS50931">
    <property type="entry name" value="HTH_LYSR"/>
    <property type="match status" value="1"/>
</dbReference>
<keyword evidence="2" id="KW-0805">Transcription regulation</keyword>
<dbReference type="Proteomes" id="UP000516316">
    <property type="component" value="Chromosome"/>
</dbReference>
<accession>A0AAP9VPE2</accession>
<dbReference type="Pfam" id="PF00126">
    <property type="entry name" value="HTH_1"/>
    <property type="match status" value="1"/>
</dbReference>
<evidence type="ECO:0000256" key="3">
    <source>
        <dbReference type="ARBA" id="ARBA00023125"/>
    </source>
</evidence>
<evidence type="ECO:0000256" key="4">
    <source>
        <dbReference type="ARBA" id="ARBA00023163"/>
    </source>
</evidence>
<evidence type="ECO:0000256" key="2">
    <source>
        <dbReference type="ARBA" id="ARBA00023015"/>
    </source>
</evidence>
<dbReference type="Pfam" id="PF03466">
    <property type="entry name" value="LysR_substrate"/>
    <property type="match status" value="1"/>
</dbReference>
<evidence type="ECO:0000259" key="5">
    <source>
        <dbReference type="PROSITE" id="PS50931"/>
    </source>
</evidence>
<proteinExistence type="inferred from homology"/>
<dbReference type="SUPFAM" id="SSF46785">
    <property type="entry name" value="Winged helix' DNA-binding domain"/>
    <property type="match status" value="1"/>
</dbReference>
<evidence type="ECO:0000256" key="1">
    <source>
        <dbReference type="ARBA" id="ARBA00009437"/>
    </source>
</evidence>
<dbReference type="PANTHER" id="PTHR30537">
    <property type="entry name" value="HTH-TYPE TRANSCRIPTIONAL REGULATOR"/>
    <property type="match status" value="1"/>
</dbReference>
<dbReference type="InterPro" id="IPR005119">
    <property type="entry name" value="LysR_subst-bd"/>
</dbReference>
<dbReference type="Gene3D" id="3.40.190.290">
    <property type="match status" value="1"/>
</dbReference>
<dbReference type="GO" id="GO:0043565">
    <property type="term" value="F:sequence-specific DNA binding"/>
    <property type="evidence" value="ECO:0007669"/>
    <property type="project" value="TreeGrafter"/>
</dbReference>
<evidence type="ECO:0000313" key="6">
    <source>
        <dbReference type="EMBL" id="QNR45065.1"/>
    </source>
</evidence>
<dbReference type="InterPro" id="IPR058163">
    <property type="entry name" value="LysR-type_TF_proteobact-type"/>
</dbReference>
<sequence length="332" mass="36945">MHGSLPVWWLPTLHVHNRFCHFVAQAMLFWQHRSMNRTTDLNQLLIFVRVIQAGSLSEAARRLNLPKSTVSRKISDLEERVGERLIQRTTRKLGLTEAGRLLFERVSPAMSDIEEAESAVAGMRGAPRGVLRVAAPMSSSTLGPIVAEYLVRHPDVAVEMVCSDRLVDLVEERFDVAIRAGELVDSTLVARNLGKAKFMLVAAPEYCKRHGVPKTPAELTSHACVAFGGGAAPHVWPLESGGKRVEVRVTPRLTVNDMEIVREAALAGVGIAWLPQLFCADDLRHKRLLPLLVDWCSAEIPVHALYPTRRHLSPKVVSFVDLLSERIQLHDH</sequence>
<dbReference type="Gene3D" id="1.10.10.10">
    <property type="entry name" value="Winged helix-like DNA-binding domain superfamily/Winged helix DNA-binding domain"/>
    <property type="match status" value="1"/>
</dbReference>
<reference evidence="6 7" key="1">
    <citation type="submission" date="2020-09" db="EMBL/GenBank/DDBJ databases">
        <title>The Genome Sequence of Pseudomonas chlororaphis strain Qlu-1 - A phenazine-derivative-producing strain.</title>
        <authorList>
            <person name="Li L."/>
            <person name="Liu K."/>
        </authorList>
    </citation>
    <scope>NUCLEOTIDE SEQUENCE [LARGE SCALE GENOMIC DNA]</scope>
    <source>
        <strain evidence="7">qlu-1</strain>
    </source>
</reference>
<evidence type="ECO:0000313" key="7">
    <source>
        <dbReference type="Proteomes" id="UP000516316"/>
    </source>
</evidence>
<dbReference type="PANTHER" id="PTHR30537:SF5">
    <property type="entry name" value="HTH-TYPE TRANSCRIPTIONAL ACTIVATOR TTDR-RELATED"/>
    <property type="match status" value="1"/>
</dbReference>
<dbReference type="AlphaFoldDB" id="A0AAP9VPE2"/>
<dbReference type="CDD" id="cd08422">
    <property type="entry name" value="PBP2_CrgA_like"/>
    <property type="match status" value="1"/>
</dbReference>
<dbReference type="GO" id="GO:0003700">
    <property type="term" value="F:DNA-binding transcription factor activity"/>
    <property type="evidence" value="ECO:0007669"/>
    <property type="project" value="InterPro"/>
</dbReference>
<dbReference type="InterPro" id="IPR036390">
    <property type="entry name" value="WH_DNA-bd_sf"/>
</dbReference>
<keyword evidence="4" id="KW-0804">Transcription</keyword>
<comment type="similarity">
    <text evidence="1">Belongs to the LysR transcriptional regulatory family.</text>
</comment>
<protein>
    <submittedName>
        <fullName evidence="6">LysR family transcriptional regulator</fullName>
    </submittedName>
</protein>
<dbReference type="FunFam" id="1.10.10.10:FF:000001">
    <property type="entry name" value="LysR family transcriptional regulator"/>
    <property type="match status" value="1"/>
</dbReference>
<dbReference type="EMBL" id="CP061079">
    <property type="protein sequence ID" value="QNR45065.1"/>
    <property type="molecule type" value="Genomic_DNA"/>
</dbReference>
<dbReference type="SUPFAM" id="SSF53850">
    <property type="entry name" value="Periplasmic binding protein-like II"/>
    <property type="match status" value="1"/>
</dbReference>
<feature type="domain" description="HTH lysR-type" evidence="5">
    <location>
        <begin position="39"/>
        <end position="96"/>
    </location>
</feature>